<dbReference type="EMBL" id="CAXLJM020000017">
    <property type="protein sequence ID" value="CAL8083919.1"/>
    <property type="molecule type" value="Genomic_DNA"/>
</dbReference>
<protein>
    <submittedName>
        <fullName evidence="2">Uncharacterized protein</fullName>
    </submittedName>
</protein>
<reference evidence="2 3" key="1">
    <citation type="submission" date="2024-08" db="EMBL/GenBank/DDBJ databases">
        <authorList>
            <person name="Cucini C."/>
            <person name="Frati F."/>
        </authorList>
    </citation>
    <scope>NUCLEOTIDE SEQUENCE [LARGE SCALE GENOMIC DNA]</scope>
</reference>
<keyword evidence="1" id="KW-0472">Membrane</keyword>
<feature type="transmembrane region" description="Helical" evidence="1">
    <location>
        <begin position="100"/>
        <end position="120"/>
    </location>
</feature>
<sequence length="165" mass="18789">MSTRPNIEVTNTVENLAILGGVITLIIGVTISAVYLYENAKLMSEIRRVGFRLTPEATQDMYVFVLKRILVITIVCTFQILLEVKLYRAAKHNDHRGCQIWLRITFVLVVLSTIWLFIYVRSPEAYGIIILGSVVNLNYNSYQIFVVYLFMRALKNQGQVASPSV</sequence>
<evidence type="ECO:0000256" key="1">
    <source>
        <dbReference type="SAM" id="Phobius"/>
    </source>
</evidence>
<feature type="transmembrane region" description="Helical" evidence="1">
    <location>
        <begin position="12"/>
        <end position="37"/>
    </location>
</feature>
<keyword evidence="3" id="KW-1185">Reference proteome</keyword>
<accession>A0ABP1PZZ4</accession>
<name>A0ABP1PZZ4_9HEXA</name>
<feature type="transmembrane region" description="Helical" evidence="1">
    <location>
        <begin position="126"/>
        <end position="150"/>
    </location>
</feature>
<proteinExistence type="predicted"/>
<dbReference type="Proteomes" id="UP001642540">
    <property type="component" value="Unassembled WGS sequence"/>
</dbReference>
<feature type="transmembrane region" description="Helical" evidence="1">
    <location>
        <begin position="69"/>
        <end position="88"/>
    </location>
</feature>
<keyword evidence="1" id="KW-0812">Transmembrane</keyword>
<comment type="caution">
    <text evidence="2">The sequence shown here is derived from an EMBL/GenBank/DDBJ whole genome shotgun (WGS) entry which is preliminary data.</text>
</comment>
<organism evidence="2 3">
    <name type="scientific">Orchesella dallaii</name>
    <dbReference type="NCBI Taxonomy" id="48710"/>
    <lineage>
        <taxon>Eukaryota</taxon>
        <taxon>Metazoa</taxon>
        <taxon>Ecdysozoa</taxon>
        <taxon>Arthropoda</taxon>
        <taxon>Hexapoda</taxon>
        <taxon>Collembola</taxon>
        <taxon>Entomobryomorpha</taxon>
        <taxon>Entomobryoidea</taxon>
        <taxon>Orchesellidae</taxon>
        <taxon>Orchesellinae</taxon>
        <taxon>Orchesella</taxon>
    </lineage>
</organism>
<keyword evidence="1" id="KW-1133">Transmembrane helix</keyword>
<evidence type="ECO:0000313" key="3">
    <source>
        <dbReference type="Proteomes" id="UP001642540"/>
    </source>
</evidence>
<evidence type="ECO:0000313" key="2">
    <source>
        <dbReference type="EMBL" id="CAL8083919.1"/>
    </source>
</evidence>
<gene>
    <name evidence="2" type="ORF">ODALV1_LOCUS5637</name>
</gene>